<evidence type="ECO:0000313" key="2">
    <source>
        <dbReference type="Proteomes" id="UP000003477"/>
    </source>
</evidence>
<dbReference type="AlphaFoldDB" id="G5J447"/>
<evidence type="ECO:0000313" key="1">
    <source>
        <dbReference type="EMBL" id="EHJ13005.1"/>
    </source>
</evidence>
<organism evidence="1 2">
    <name type="scientific">Crocosphaera watsonii WH 0003</name>
    <dbReference type="NCBI Taxonomy" id="423471"/>
    <lineage>
        <taxon>Bacteria</taxon>
        <taxon>Bacillati</taxon>
        <taxon>Cyanobacteriota</taxon>
        <taxon>Cyanophyceae</taxon>
        <taxon>Oscillatoriophycideae</taxon>
        <taxon>Chroococcales</taxon>
        <taxon>Aphanothecaceae</taxon>
        <taxon>Crocosphaera</taxon>
    </lineage>
</organism>
<dbReference type="EMBL" id="AESD01000344">
    <property type="protein sequence ID" value="EHJ13005.1"/>
    <property type="molecule type" value="Genomic_DNA"/>
</dbReference>
<sequence length="39" mass="4532">MTQRIDNVEENHADIDGKKMQLLVVLSVKDNHFLPKKLN</sequence>
<accession>G5J447</accession>
<proteinExistence type="predicted"/>
<dbReference type="Proteomes" id="UP000003477">
    <property type="component" value="Unassembled WGS sequence"/>
</dbReference>
<protein>
    <submittedName>
        <fullName evidence="1">Uncharacterized protein</fullName>
    </submittedName>
</protein>
<dbReference type="PATRIC" id="fig|423471.3.peg.2130"/>
<reference evidence="1 2" key="1">
    <citation type="journal article" date="2011" name="Front. Microbiol.">
        <title>Two Strains of Crocosphaera watsonii with Highly Conserved Genomes are Distinguished by Strain-Specific Features.</title>
        <authorList>
            <person name="Bench S.R."/>
            <person name="Ilikchyan I.N."/>
            <person name="Tripp H.J."/>
            <person name="Zehr J.P."/>
        </authorList>
    </citation>
    <scope>NUCLEOTIDE SEQUENCE [LARGE SCALE GENOMIC DNA]</scope>
    <source>
        <strain evidence="1 2">WH 0003</strain>
    </source>
</reference>
<comment type="caution">
    <text evidence="1">The sequence shown here is derived from an EMBL/GenBank/DDBJ whole genome shotgun (WGS) entry which is preliminary data.</text>
</comment>
<name>G5J447_CROWT</name>
<gene>
    <name evidence="1" type="ORF">CWATWH0003_2270</name>
</gene>